<dbReference type="CDD" id="cd04301">
    <property type="entry name" value="NAT_SF"/>
    <property type="match status" value="1"/>
</dbReference>
<dbReference type="InterPro" id="IPR016181">
    <property type="entry name" value="Acyl_CoA_acyltransferase"/>
</dbReference>
<dbReference type="eggNOG" id="COG0456">
    <property type="taxonomic scope" value="Bacteria"/>
</dbReference>
<evidence type="ECO:0000313" key="3">
    <source>
        <dbReference type="Proteomes" id="UP000030341"/>
    </source>
</evidence>
<evidence type="ECO:0000259" key="1">
    <source>
        <dbReference type="PROSITE" id="PS51186"/>
    </source>
</evidence>
<dbReference type="OrthoDB" id="143110at2"/>
<dbReference type="KEGG" id="pseo:OM33_14885"/>
<dbReference type="Pfam" id="PF13673">
    <property type="entry name" value="Acetyltransf_10"/>
    <property type="match status" value="1"/>
</dbReference>
<dbReference type="PROSITE" id="PS51186">
    <property type="entry name" value="GNAT"/>
    <property type="match status" value="1"/>
</dbReference>
<proteinExistence type="predicted"/>
<organism evidence="2 3">
    <name type="scientific">Pseudoalteromonas piratica</name>
    <dbReference type="NCBI Taxonomy" id="1348114"/>
    <lineage>
        <taxon>Bacteria</taxon>
        <taxon>Pseudomonadati</taxon>
        <taxon>Pseudomonadota</taxon>
        <taxon>Gammaproteobacteria</taxon>
        <taxon>Alteromonadales</taxon>
        <taxon>Pseudoalteromonadaceae</taxon>
        <taxon>Pseudoalteromonas</taxon>
    </lineage>
</organism>
<dbReference type="RefSeq" id="WP_040134668.1">
    <property type="nucleotide sequence ID" value="NZ_CP009889.1"/>
</dbReference>
<evidence type="ECO:0000313" key="2">
    <source>
        <dbReference type="EMBL" id="AIY66446.1"/>
    </source>
</evidence>
<dbReference type="SUPFAM" id="SSF55729">
    <property type="entry name" value="Acyl-CoA N-acyltransferases (Nat)"/>
    <property type="match status" value="1"/>
</dbReference>
<dbReference type="Gene3D" id="3.40.630.30">
    <property type="match status" value="1"/>
</dbReference>
<dbReference type="EMBL" id="CP009889">
    <property type="protein sequence ID" value="AIY66446.1"/>
    <property type="molecule type" value="Genomic_DNA"/>
</dbReference>
<dbReference type="STRING" id="1348114.OM33_14885"/>
<dbReference type="AlphaFoldDB" id="A0A0A7EK56"/>
<reference evidence="2 3" key="1">
    <citation type="submission" date="2014-11" db="EMBL/GenBank/DDBJ databases">
        <title>Complete Genome Sequence of Pseudoalteromonas sp. Strain OCN003 Isolated from Kaneohe Bay, Oahu, Hawaii.</title>
        <authorList>
            <person name="Beurmann S."/>
            <person name="Videau P."/>
            <person name="Ushijima B."/>
            <person name="Smith A.M."/>
            <person name="Aeby G.S."/>
            <person name="Callahan S.M."/>
            <person name="Belcaid M."/>
        </authorList>
    </citation>
    <scope>NUCLEOTIDE SEQUENCE [LARGE SCALE GENOMIC DNA]</scope>
    <source>
        <strain evidence="2 3">OCN003</strain>
    </source>
</reference>
<sequence length="162" mass="18749">MIRHACKDDCLQLAALSIKVWLETYAVEGIKREYAQYTLATFTESYFSTLLDSSNYNLLVVEKDQVIQGYALLNMKSFYQSAINGFELEKLYIDTRFKGQGLGKQLLNALEHEFGKAYWLYTWVKNESNGFYQYLGFREIGQHTFEFAGTQIENNVYLSPAP</sequence>
<accession>A0A0A7EK56</accession>
<name>A0A0A7EK56_9GAMM</name>
<keyword evidence="3" id="KW-1185">Reference proteome</keyword>
<gene>
    <name evidence="2" type="ORF">OM33_14885</name>
</gene>
<keyword evidence="2" id="KW-0808">Transferase</keyword>
<dbReference type="Proteomes" id="UP000030341">
    <property type="component" value="Chromosome 2"/>
</dbReference>
<dbReference type="HOGENOM" id="CLU_013985_18_0_6"/>
<feature type="domain" description="N-acetyltransferase" evidence="1">
    <location>
        <begin position="1"/>
        <end position="159"/>
    </location>
</feature>
<dbReference type="GO" id="GO:0016747">
    <property type="term" value="F:acyltransferase activity, transferring groups other than amino-acyl groups"/>
    <property type="evidence" value="ECO:0007669"/>
    <property type="project" value="InterPro"/>
</dbReference>
<protein>
    <submittedName>
        <fullName evidence="2">GCN5 family acetyltransferase</fullName>
    </submittedName>
</protein>
<dbReference type="InterPro" id="IPR000182">
    <property type="entry name" value="GNAT_dom"/>
</dbReference>